<reference evidence="1" key="2">
    <citation type="journal article" date="2015" name="Data Brief">
        <title>Shoot transcriptome of the giant reed, Arundo donax.</title>
        <authorList>
            <person name="Barrero R.A."/>
            <person name="Guerrero F.D."/>
            <person name="Moolhuijzen P."/>
            <person name="Goolsby J.A."/>
            <person name="Tidwell J."/>
            <person name="Bellgard S.E."/>
            <person name="Bellgard M.I."/>
        </authorList>
    </citation>
    <scope>NUCLEOTIDE SEQUENCE</scope>
    <source>
        <tissue evidence="1">Shoot tissue taken approximately 20 cm above the soil surface</tissue>
    </source>
</reference>
<sequence>MTYCEVAEWLFVFAVMAPRLPHLTLLYSHHTTNSAYLFIHSLPFSSRTCS</sequence>
<reference evidence="1" key="1">
    <citation type="submission" date="2014-09" db="EMBL/GenBank/DDBJ databases">
        <authorList>
            <person name="Magalhaes I.L.F."/>
            <person name="Oliveira U."/>
            <person name="Santos F.R."/>
            <person name="Vidigal T.H.D.A."/>
            <person name="Brescovit A.D."/>
            <person name="Santos A.J."/>
        </authorList>
    </citation>
    <scope>NUCLEOTIDE SEQUENCE</scope>
    <source>
        <tissue evidence="1">Shoot tissue taken approximately 20 cm above the soil surface</tissue>
    </source>
</reference>
<protein>
    <submittedName>
        <fullName evidence="1">Uncharacterized protein</fullName>
    </submittedName>
</protein>
<evidence type="ECO:0000313" key="1">
    <source>
        <dbReference type="EMBL" id="JAD40197.1"/>
    </source>
</evidence>
<dbReference type="AlphaFoldDB" id="A0A0A8ZZI2"/>
<name>A0A0A8ZZI2_ARUDO</name>
<proteinExistence type="predicted"/>
<organism evidence="1">
    <name type="scientific">Arundo donax</name>
    <name type="common">Giant reed</name>
    <name type="synonym">Donax arundinaceus</name>
    <dbReference type="NCBI Taxonomy" id="35708"/>
    <lineage>
        <taxon>Eukaryota</taxon>
        <taxon>Viridiplantae</taxon>
        <taxon>Streptophyta</taxon>
        <taxon>Embryophyta</taxon>
        <taxon>Tracheophyta</taxon>
        <taxon>Spermatophyta</taxon>
        <taxon>Magnoliopsida</taxon>
        <taxon>Liliopsida</taxon>
        <taxon>Poales</taxon>
        <taxon>Poaceae</taxon>
        <taxon>PACMAD clade</taxon>
        <taxon>Arundinoideae</taxon>
        <taxon>Arundineae</taxon>
        <taxon>Arundo</taxon>
    </lineage>
</organism>
<accession>A0A0A8ZZI2</accession>
<dbReference type="EMBL" id="GBRH01257698">
    <property type="protein sequence ID" value="JAD40197.1"/>
    <property type="molecule type" value="Transcribed_RNA"/>
</dbReference>